<evidence type="ECO:0000313" key="2">
    <source>
        <dbReference type="Proteomes" id="UP000298030"/>
    </source>
</evidence>
<organism evidence="1 2">
    <name type="scientific">Coprinellus micaceus</name>
    <name type="common">Glistening ink-cap mushroom</name>
    <name type="synonym">Coprinus micaceus</name>
    <dbReference type="NCBI Taxonomy" id="71717"/>
    <lineage>
        <taxon>Eukaryota</taxon>
        <taxon>Fungi</taxon>
        <taxon>Dikarya</taxon>
        <taxon>Basidiomycota</taxon>
        <taxon>Agaricomycotina</taxon>
        <taxon>Agaricomycetes</taxon>
        <taxon>Agaricomycetidae</taxon>
        <taxon>Agaricales</taxon>
        <taxon>Agaricineae</taxon>
        <taxon>Psathyrellaceae</taxon>
        <taxon>Coprinellus</taxon>
    </lineage>
</organism>
<accession>A0A4Y7T1E9</accession>
<sequence>MKSYAFVEDPSTTYNWLKSALDHWKPPLRSLSLRDETAFKFEDYFLPLLRHPTRQNLVEVKLGGIAETEFLKAMSVDPHQPDLTPMRKLKHIQFESAHLDLDSTSVTNLALSRRAGSSADLLSLNMGFIFEEDMASHAASWDACPDVQLRRVERKFRWVGGLVLDGEFMVRDFSMIQDWPILMEQE</sequence>
<name>A0A4Y7T1E9_COPMI</name>
<keyword evidence="2" id="KW-1185">Reference proteome</keyword>
<dbReference type="EMBL" id="QPFP01000037">
    <property type="protein sequence ID" value="TEB27774.1"/>
    <property type="molecule type" value="Genomic_DNA"/>
</dbReference>
<evidence type="ECO:0000313" key="1">
    <source>
        <dbReference type="EMBL" id="TEB27774.1"/>
    </source>
</evidence>
<reference evidence="1 2" key="1">
    <citation type="journal article" date="2019" name="Nat. Ecol. Evol.">
        <title>Megaphylogeny resolves global patterns of mushroom evolution.</title>
        <authorList>
            <person name="Varga T."/>
            <person name="Krizsan K."/>
            <person name="Foldi C."/>
            <person name="Dima B."/>
            <person name="Sanchez-Garcia M."/>
            <person name="Sanchez-Ramirez S."/>
            <person name="Szollosi G.J."/>
            <person name="Szarkandi J.G."/>
            <person name="Papp V."/>
            <person name="Albert L."/>
            <person name="Andreopoulos W."/>
            <person name="Angelini C."/>
            <person name="Antonin V."/>
            <person name="Barry K.W."/>
            <person name="Bougher N.L."/>
            <person name="Buchanan P."/>
            <person name="Buyck B."/>
            <person name="Bense V."/>
            <person name="Catcheside P."/>
            <person name="Chovatia M."/>
            <person name="Cooper J."/>
            <person name="Damon W."/>
            <person name="Desjardin D."/>
            <person name="Finy P."/>
            <person name="Geml J."/>
            <person name="Haridas S."/>
            <person name="Hughes K."/>
            <person name="Justo A."/>
            <person name="Karasinski D."/>
            <person name="Kautmanova I."/>
            <person name="Kiss B."/>
            <person name="Kocsube S."/>
            <person name="Kotiranta H."/>
            <person name="LaButti K.M."/>
            <person name="Lechner B.E."/>
            <person name="Liimatainen K."/>
            <person name="Lipzen A."/>
            <person name="Lukacs Z."/>
            <person name="Mihaltcheva S."/>
            <person name="Morgado L.N."/>
            <person name="Niskanen T."/>
            <person name="Noordeloos M.E."/>
            <person name="Ohm R.A."/>
            <person name="Ortiz-Santana B."/>
            <person name="Ovrebo C."/>
            <person name="Racz N."/>
            <person name="Riley R."/>
            <person name="Savchenko A."/>
            <person name="Shiryaev A."/>
            <person name="Soop K."/>
            <person name="Spirin V."/>
            <person name="Szebenyi C."/>
            <person name="Tomsovsky M."/>
            <person name="Tulloss R.E."/>
            <person name="Uehling J."/>
            <person name="Grigoriev I.V."/>
            <person name="Vagvolgyi C."/>
            <person name="Papp T."/>
            <person name="Martin F.M."/>
            <person name="Miettinen O."/>
            <person name="Hibbett D.S."/>
            <person name="Nagy L.G."/>
        </authorList>
    </citation>
    <scope>NUCLEOTIDE SEQUENCE [LARGE SCALE GENOMIC DNA]</scope>
    <source>
        <strain evidence="1 2">FP101781</strain>
    </source>
</reference>
<dbReference type="Proteomes" id="UP000298030">
    <property type="component" value="Unassembled WGS sequence"/>
</dbReference>
<dbReference type="AlphaFoldDB" id="A0A4Y7T1E9"/>
<proteinExistence type="predicted"/>
<comment type="caution">
    <text evidence="1">The sequence shown here is derived from an EMBL/GenBank/DDBJ whole genome shotgun (WGS) entry which is preliminary data.</text>
</comment>
<gene>
    <name evidence="1" type="ORF">FA13DRAFT_856690</name>
</gene>
<protein>
    <submittedName>
        <fullName evidence="1">Uncharacterized protein</fullName>
    </submittedName>
</protein>